<comment type="caution">
    <text evidence="2">The sequence shown here is derived from an EMBL/GenBank/DDBJ whole genome shotgun (WGS) entry which is preliminary data.</text>
</comment>
<feature type="region of interest" description="Disordered" evidence="1">
    <location>
        <begin position="46"/>
        <end position="68"/>
    </location>
</feature>
<name>A0A9N8Z1H7_9GLOM</name>
<evidence type="ECO:0000256" key="1">
    <source>
        <dbReference type="SAM" id="MobiDB-lite"/>
    </source>
</evidence>
<gene>
    <name evidence="2" type="ORF">ALEPTO_LOCUS1966</name>
</gene>
<sequence length="100" mass="11317">MEKSRELNEFECGKIIGLKIAGRTHEAISRLLKIPKTTATDTIIRHANSNNGSNAKRSGRPSSMNGRRTLIESMPNTLSWSDTFPRVVYIPIFVYKLNLR</sequence>
<proteinExistence type="predicted"/>
<dbReference type="OrthoDB" id="4843387at2759"/>
<dbReference type="InterPro" id="IPR036388">
    <property type="entry name" value="WH-like_DNA-bd_sf"/>
</dbReference>
<feature type="compositionally biased region" description="Polar residues" evidence="1">
    <location>
        <begin position="46"/>
        <end position="66"/>
    </location>
</feature>
<organism evidence="2 3">
    <name type="scientific">Ambispora leptoticha</name>
    <dbReference type="NCBI Taxonomy" id="144679"/>
    <lineage>
        <taxon>Eukaryota</taxon>
        <taxon>Fungi</taxon>
        <taxon>Fungi incertae sedis</taxon>
        <taxon>Mucoromycota</taxon>
        <taxon>Glomeromycotina</taxon>
        <taxon>Glomeromycetes</taxon>
        <taxon>Archaeosporales</taxon>
        <taxon>Ambisporaceae</taxon>
        <taxon>Ambispora</taxon>
    </lineage>
</organism>
<evidence type="ECO:0000313" key="2">
    <source>
        <dbReference type="EMBL" id="CAG8470025.1"/>
    </source>
</evidence>
<protein>
    <submittedName>
        <fullName evidence="2">11244_t:CDS:1</fullName>
    </submittedName>
</protein>
<dbReference type="EMBL" id="CAJVPS010000254">
    <property type="protein sequence ID" value="CAG8470025.1"/>
    <property type="molecule type" value="Genomic_DNA"/>
</dbReference>
<accession>A0A9N8Z1H7</accession>
<dbReference type="Proteomes" id="UP000789508">
    <property type="component" value="Unassembled WGS sequence"/>
</dbReference>
<reference evidence="2" key="1">
    <citation type="submission" date="2021-06" db="EMBL/GenBank/DDBJ databases">
        <authorList>
            <person name="Kallberg Y."/>
            <person name="Tangrot J."/>
            <person name="Rosling A."/>
        </authorList>
    </citation>
    <scope>NUCLEOTIDE SEQUENCE</scope>
    <source>
        <strain evidence="2">FL130A</strain>
    </source>
</reference>
<dbReference type="AlphaFoldDB" id="A0A9N8Z1H7"/>
<keyword evidence="3" id="KW-1185">Reference proteome</keyword>
<evidence type="ECO:0000313" key="3">
    <source>
        <dbReference type="Proteomes" id="UP000789508"/>
    </source>
</evidence>
<dbReference type="Gene3D" id="1.10.10.10">
    <property type="entry name" value="Winged helix-like DNA-binding domain superfamily/Winged helix DNA-binding domain"/>
    <property type="match status" value="1"/>
</dbReference>